<comment type="caution">
    <text evidence="2">The sequence shown here is derived from an EMBL/GenBank/DDBJ whole genome shotgun (WGS) entry which is preliminary data.</text>
</comment>
<keyword evidence="1" id="KW-0732">Signal</keyword>
<feature type="chain" id="PRO_5046815741" evidence="1">
    <location>
        <begin position="23"/>
        <end position="512"/>
    </location>
</feature>
<evidence type="ECO:0000313" key="3">
    <source>
        <dbReference type="Proteomes" id="UP000700732"/>
    </source>
</evidence>
<organism evidence="2 3">
    <name type="scientific">Spirosoma utsteinense</name>
    <dbReference type="NCBI Taxonomy" id="2585773"/>
    <lineage>
        <taxon>Bacteria</taxon>
        <taxon>Pseudomonadati</taxon>
        <taxon>Bacteroidota</taxon>
        <taxon>Cytophagia</taxon>
        <taxon>Cytophagales</taxon>
        <taxon>Cytophagaceae</taxon>
        <taxon>Spirosoma</taxon>
    </lineage>
</organism>
<dbReference type="Proteomes" id="UP000700732">
    <property type="component" value="Unassembled WGS sequence"/>
</dbReference>
<reference evidence="2 3" key="1">
    <citation type="submission" date="2019-06" db="EMBL/GenBank/DDBJ databases">
        <title>Spirosoma utsteinense sp. nov. isolated from Antarctic ice-free soils.</title>
        <authorList>
            <person name="Tahon G."/>
        </authorList>
    </citation>
    <scope>NUCLEOTIDE SEQUENCE [LARGE SCALE GENOMIC DNA]</scope>
    <source>
        <strain evidence="2 3">LMG 31447</strain>
    </source>
</reference>
<dbReference type="EMBL" id="VFIA01000091">
    <property type="protein sequence ID" value="MBC3795201.1"/>
    <property type="molecule type" value="Genomic_DNA"/>
</dbReference>
<proteinExistence type="predicted"/>
<name>A0ABR6WF92_9BACT</name>
<evidence type="ECO:0000313" key="2">
    <source>
        <dbReference type="EMBL" id="MBC3795201.1"/>
    </source>
</evidence>
<dbReference type="PROSITE" id="PS51257">
    <property type="entry name" value="PROKAR_LIPOPROTEIN"/>
    <property type="match status" value="1"/>
</dbReference>
<protein>
    <submittedName>
        <fullName evidence="2">Uncharacterized protein</fullName>
    </submittedName>
</protein>
<dbReference type="RefSeq" id="WP_186742409.1">
    <property type="nucleotide sequence ID" value="NZ_VFIA01000091.1"/>
</dbReference>
<gene>
    <name evidence="2" type="ORF">FH603_5736</name>
</gene>
<accession>A0ABR6WF92</accession>
<feature type="signal peptide" evidence="1">
    <location>
        <begin position="1"/>
        <end position="22"/>
    </location>
</feature>
<sequence length="512" mass="57592">MKLNLIVWLSISLLLVLVSSCAEDQLPFEDRSVSESRTARIALSDDESTELKREFATALAKALKESQSLRNLLKIKSLEMIDEDYDVLYQLIKNEKIENDLSVKELITKHIKNKGKLQVIEAKLPTLTIFVPDLPMGSFSAQSWDVEQQIPRVGVKLNKSNDVPIIDADGKEFVLEGKYMPGFPVVVVKESLRIIERSHPMYGKRITKNKISTSDGLEFQFIDDAFDRKLNLHKKGARAGAASTFDSKVINAYNIFLNTGNWHRDHIYYDLTNTQDKGAFNPDFEETITTFSMGDDPVGSYNRIADQTDDPHVQGSSSTVQNSFWTSGSFSFKVKILVNGRNGVGSEILKYFPVSPSQLFHVGYTRRDGGNPYYFPRIDYSKEVRLNIPVFKWDLNQYSTSIKISVEEEDFNTTTQLSESTVSTFAANFSIDGGVLKKIGLKFGASNQTQNTVSYTKSYTQGNDELGDAIVNFYDDVITQYEPNTIVGPAYSSKVFSGGGYYYITLEPMRAQ</sequence>
<keyword evidence="3" id="KW-1185">Reference proteome</keyword>
<evidence type="ECO:0000256" key="1">
    <source>
        <dbReference type="SAM" id="SignalP"/>
    </source>
</evidence>